<organism evidence="3 4">
    <name type="scientific">Vulgatibacter incomptus</name>
    <dbReference type="NCBI Taxonomy" id="1391653"/>
    <lineage>
        <taxon>Bacteria</taxon>
        <taxon>Pseudomonadati</taxon>
        <taxon>Myxococcota</taxon>
        <taxon>Myxococcia</taxon>
        <taxon>Myxococcales</taxon>
        <taxon>Cystobacterineae</taxon>
        <taxon>Vulgatibacteraceae</taxon>
        <taxon>Vulgatibacter</taxon>
    </lineage>
</organism>
<sequence>MNPGILFHLGLVAYAPAAALYLGWLVRASERRARLATGLLFAGFVFHGGAVAIRAVELWHDGAFRLSEGLSFLAFLVVGAYLLLSRWIQAPAVGAFVGPLVVATLLPAHAIPGAVVQGSPLGGVLLPVHIAVAIGGLALFALGFVVALMYLLLEREVKAKRAGGAMFWRLPSLELLDRLNYQLMLVGFLLLSVTIVTGAFFSASETGDFFALRSKQGFALVAWALTALVVLLRQTVGWRGRRVAWSTMVGFVLLSFAFAGVFAGGQA</sequence>
<keyword evidence="4" id="KW-1185">Reference proteome</keyword>
<protein>
    <submittedName>
        <fullName evidence="3">HemX protein, negative effector of steady-state concentration of glutamyl-tRNA reductase</fullName>
    </submittedName>
</protein>
<dbReference type="PANTHER" id="PTHR38034:SF1">
    <property type="entry name" value="INNER MEMBRANE PROTEIN YPJD"/>
    <property type="match status" value="1"/>
</dbReference>
<name>A0A0K1PCF2_9BACT</name>
<dbReference type="KEGG" id="vin:AKJ08_1587"/>
<dbReference type="GO" id="GO:0020037">
    <property type="term" value="F:heme binding"/>
    <property type="evidence" value="ECO:0007669"/>
    <property type="project" value="InterPro"/>
</dbReference>
<evidence type="ECO:0000256" key="1">
    <source>
        <dbReference type="SAM" id="Phobius"/>
    </source>
</evidence>
<keyword evidence="1" id="KW-1133">Transmembrane helix</keyword>
<feature type="transmembrane region" description="Helical" evidence="1">
    <location>
        <begin position="183"/>
        <end position="204"/>
    </location>
</feature>
<feature type="transmembrane region" description="Helical" evidence="1">
    <location>
        <begin position="96"/>
        <end position="116"/>
    </location>
</feature>
<feature type="transmembrane region" description="Helical" evidence="1">
    <location>
        <begin position="6"/>
        <end position="26"/>
    </location>
</feature>
<feature type="domain" description="Cytochrome c assembly protein" evidence="2">
    <location>
        <begin position="66"/>
        <end position="261"/>
    </location>
</feature>
<dbReference type="Pfam" id="PF01578">
    <property type="entry name" value="Cytochrom_C_asm"/>
    <property type="match status" value="1"/>
</dbReference>
<accession>A0A0K1PCF2</accession>
<feature type="transmembrane region" description="Helical" evidence="1">
    <location>
        <begin position="38"/>
        <end position="56"/>
    </location>
</feature>
<feature type="transmembrane region" description="Helical" evidence="1">
    <location>
        <begin position="128"/>
        <end position="153"/>
    </location>
</feature>
<dbReference type="InterPro" id="IPR052372">
    <property type="entry name" value="YpjD/HemX"/>
</dbReference>
<evidence type="ECO:0000313" key="3">
    <source>
        <dbReference type="EMBL" id="AKU91200.1"/>
    </source>
</evidence>
<gene>
    <name evidence="3" type="ORF">AKJ08_1587</name>
</gene>
<reference evidence="3 4" key="1">
    <citation type="submission" date="2015-08" db="EMBL/GenBank/DDBJ databases">
        <authorList>
            <person name="Babu N.S."/>
            <person name="Beckwith C.J."/>
            <person name="Beseler K.G."/>
            <person name="Brison A."/>
            <person name="Carone J.V."/>
            <person name="Caskin T.P."/>
            <person name="Diamond M."/>
            <person name="Durham M.E."/>
            <person name="Foxe J.M."/>
            <person name="Go M."/>
            <person name="Henderson B.A."/>
            <person name="Jones I.B."/>
            <person name="McGettigan J.A."/>
            <person name="Micheletti S.J."/>
            <person name="Nasrallah M.E."/>
            <person name="Ortiz D."/>
            <person name="Piller C.R."/>
            <person name="Privatt S.R."/>
            <person name="Schneider S.L."/>
            <person name="Sharp S."/>
            <person name="Smith T.C."/>
            <person name="Stanton J.D."/>
            <person name="Ullery H.E."/>
            <person name="Wilson R.J."/>
            <person name="Serrano M.G."/>
            <person name="Buck G."/>
            <person name="Lee V."/>
            <person name="Wang Y."/>
            <person name="Carvalho R."/>
            <person name="Voegtly L."/>
            <person name="Shi R."/>
            <person name="Duckworth R."/>
            <person name="Johnson A."/>
            <person name="Loviza R."/>
            <person name="Walstead R."/>
            <person name="Shah Z."/>
            <person name="Kiflezghi M."/>
            <person name="Wade K."/>
            <person name="Ball S.L."/>
            <person name="Bradley K.W."/>
            <person name="Asai D.J."/>
            <person name="Bowman C.A."/>
            <person name="Russell D.A."/>
            <person name="Pope W.H."/>
            <person name="Jacobs-Sera D."/>
            <person name="Hendrix R.W."/>
            <person name="Hatfull G.F."/>
        </authorList>
    </citation>
    <scope>NUCLEOTIDE SEQUENCE [LARGE SCALE GENOMIC DNA]</scope>
    <source>
        <strain evidence="3 4">DSM 27710</strain>
    </source>
</reference>
<dbReference type="AlphaFoldDB" id="A0A0K1PCF2"/>
<dbReference type="InterPro" id="IPR002541">
    <property type="entry name" value="Cyt_c_assembly"/>
</dbReference>
<dbReference type="GO" id="GO:0017004">
    <property type="term" value="P:cytochrome complex assembly"/>
    <property type="evidence" value="ECO:0007669"/>
    <property type="project" value="InterPro"/>
</dbReference>
<keyword evidence="1" id="KW-0812">Transmembrane</keyword>
<feature type="transmembrane region" description="Helical" evidence="1">
    <location>
        <begin position="216"/>
        <end position="232"/>
    </location>
</feature>
<dbReference type="STRING" id="1391653.AKJ08_1587"/>
<feature type="transmembrane region" description="Helical" evidence="1">
    <location>
        <begin position="244"/>
        <end position="264"/>
    </location>
</feature>
<dbReference type="PANTHER" id="PTHR38034">
    <property type="entry name" value="INNER MEMBRANE PROTEIN YPJD"/>
    <property type="match status" value="1"/>
</dbReference>
<dbReference type="RefSeq" id="WP_050725545.1">
    <property type="nucleotide sequence ID" value="NZ_CP012332.1"/>
</dbReference>
<dbReference type="Proteomes" id="UP000055590">
    <property type="component" value="Chromosome"/>
</dbReference>
<keyword evidence="1" id="KW-0472">Membrane</keyword>
<feature type="transmembrane region" description="Helical" evidence="1">
    <location>
        <begin position="62"/>
        <end position="84"/>
    </location>
</feature>
<evidence type="ECO:0000313" key="4">
    <source>
        <dbReference type="Proteomes" id="UP000055590"/>
    </source>
</evidence>
<evidence type="ECO:0000259" key="2">
    <source>
        <dbReference type="Pfam" id="PF01578"/>
    </source>
</evidence>
<proteinExistence type="predicted"/>
<dbReference type="EMBL" id="CP012332">
    <property type="protein sequence ID" value="AKU91200.1"/>
    <property type="molecule type" value="Genomic_DNA"/>
</dbReference>